<dbReference type="EMBL" id="BAEP01000043">
    <property type="protein sequence ID" value="GAC24385.1"/>
    <property type="molecule type" value="Genomic_DNA"/>
</dbReference>
<evidence type="ECO:0000313" key="2">
    <source>
        <dbReference type="EMBL" id="GAC24385.1"/>
    </source>
</evidence>
<dbReference type="Pfam" id="PF04247">
    <property type="entry name" value="SirB"/>
    <property type="match status" value="1"/>
</dbReference>
<protein>
    <recommendedName>
        <fullName evidence="4">Invasion gene expression up-regulator, SirB</fullName>
    </recommendedName>
</protein>
<evidence type="ECO:0008006" key="4">
    <source>
        <dbReference type="Google" id="ProtNLM"/>
    </source>
</evidence>
<dbReference type="GO" id="GO:0005886">
    <property type="term" value="C:plasma membrane"/>
    <property type="evidence" value="ECO:0007669"/>
    <property type="project" value="TreeGrafter"/>
</dbReference>
<dbReference type="Proteomes" id="UP000006263">
    <property type="component" value="Unassembled WGS sequence"/>
</dbReference>
<evidence type="ECO:0000313" key="3">
    <source>
        <dbReference type="Proteomes" id="UP000006263"/>
    </source>
</evidence>
<dbReference type="PANTHER" id="PTHR39594:SF1">
    <property type="entry name" value="PROTEIN YCHQ"/>
    <property type="match status" value="1"/>
</dbReference>
<sequence length="97" mass="10786">MLGKPGWRVSGWRHVPHINDTLLLVLACVLLALGPWQPFVHQWLGIKILLLLGYIMMGFVALKVTFSGLIRSLAAIVALLLLTGIFYLAHFKPILLS</sequence>
<proteinExistence type="predicted"/>
<feature type="transmembrane region" description="Helical" evidence="1">
    <location>
        <begin position="69"/>
        <end position="89"/>
    </location>
</feature>
<organism evidence="2 3">
    <name type="scientific">Paraglaciecola mesophila KMM 241</name>
    <dbReference type="NCBI Taxonomy" id="1128912"/>
    <lineage>
        <taxon>Bacteria</taxon>
        <taxon>Pseudomonadati</taxon>
        <taxon>Pseudomonadota</taxon>
        <taxon>Gammaproteobacteria</taxon>
        <taxon>Alteromonadales</taxon>
        <taxon>Alteromonadaceae</taxon>
        <taxon>Paraglaciecola</taxon>
    </lineage>
</organism>
<comment type="caution">
    <text evidence="2">The sequence shown here is derived from an EMBL/GenBank/DDBJ whole genome shotgun (WGS) entry which is preliminary data.</text>
</comment>
<keyword evidence="1" id="KW-0472">Membrane</keyword>
<dbReference type="PIRSF" id="PIRSF005610">
    <property type="entry name" value="SirB"/>
    <property type="match status" value="1"/>
</dbReference>
<dbReference type="InterPro" id="IPR007360">
    <property type="entry name" value="SirB"/>
</dbReference>
<keyword evidence="1" id="KW-1133">Transmembrane helix</keyword>
<name>K6ZM00_9ALTE</name>
<accession>K6ZM00</accession>
<dbReference type="AlphaFoldDB" id="K6ZM00"/>
<evidence type="ECO:0000256" key="1">
    <source>
        <dbReference type="SAM" id="Phobius"/>
    </source>
</evidence>
<dbReference type="eggNOG" id="COG3094">
    <property type="taxonomic scope" value="Bacteria"/>
</dbReference>
<keyword evidence="1" id="KW-0812">Transmembrane</keyword>
<feature type="transmembrane region" description="Helical" evidence="1">
    <location>
        <begin position="21"/>
        <end position="37"/>
    </location>
</feature>
<dbReference type="PANTHER" id="PTHR39594">
    <property type="entry name" value="PROTEIN YCHQ"/>
    <property type="match status" value="1"/>
</dbReference>
<gene>
    <name evidence="2" type="ORF">GMES_2089</name>
</gene>
<reference evidence="2 3" key="1">
    <citation type="journal article" date="2017" name="Antonie Van Leeuwenhoek">
        <title>Rhizobium rhizosphaerae sp. nov., a novel species isolated from rice rhizosphere.</title>
        <authorList>
            <person name="Zhao J.J."/>
            <person name="Zhang J."/>
            <person name="Zhang R.J."/>
            <person name="Zhang C.W."/>
            <person name="Yin H.Q."/>
            <person name="Zhang X.X."/>
        </authorList>
    </citation>
    <scope>NUCLEOTIDE SEQUENCE [LARGE SCALE GENOMIC DNA]</scope>
    <source>
        <strain evidence="2 3">KMM 241</strain>
    </source>
</reference>
<feature type="transmembrane region" description="Helical" evidence="1">
    <location>
        <begin position="43"/>
        <end position="62"/>
    </location>
</feature>